<keyword evidence="11 12" id="KW-0472">Membrane</keyword>
<dbReference type="PRINTS" id="PR00161">
    <property type="entry name" value="NIHGNASECYTB"/>
</dbReference>
<evidence type="ECO:0000256" key="1">
    <source>
        <dbReference type="ARBA" id="ARBA00004651"/>
    </source>
</evidence>
<gene>
    <name evidence="14" type="ORF">JIV24_01575</name>
</gene>
<reference evidence="14 15" key="1">
    <citation type="submission" date="2021-01" db="EMBL/GenBank/DDBJ databases">
        <title>Carboxyliciviraga sp.nov., isolated from coastal sediments.</title>
        <authorList>
            <person name="Lu D."/>
            <person name="Zhang T."/>
        </authorList>
    </citation>
    <scope>NUCLEOTIDE SEQUENCE [LARGE SCALE GENOMIC DNA]</scope>
    <source>
        <strain evidence="14 15">N1Y132</strain>
    </source>
</reference>
<dbReference type="EMBL" id="JAENRR010000002">
    <property type="protein sequence ID" value="MBK3516010.1"/>
    <property type="molecule type" value="Genomic_DNA"/>
</dbReference>
<comment type="similarity">
    <text evidence="2">Belongs to the HupC/HyaC/HydC family.</text>
</comment>
<keyword evidence="7" id="KW-0479">Metal-binding</keyword>
<evidence type="ECO:0000256" key="9">
    <source>
        <dbReference type="ARBA" id="ARBA00022989"/>
    </source>
</evidence>
<dbReference type="InterPro" id="IPR051542">
    <property type="entry name" value="Hydrogenase_cytochrome"/>
</dbReference>
<evidence type="ECO:0000256" key="10">
    <source>
        <dbReference type="ARBA" id="ARBA00023004"/>
    </source>
</evidence>
<evidence type="ECO:0000256" key="5">
    <source>
        <dbReference type="ARBA" id="ARBA00022617"/>
    </source>
</evidence>
<feature type="domain" description="Cytochrome b561 bacterial/Ni-hydrogenase" evidence="13">
    <location>
        <begin position="7"/>
        <end position="191"/>
    </location>
</feature>
<dbReference type="PANTHER" id="PTHR30485:SF1">
    <property type="entry name" value="CYTOCHROME YDHU-RELATED"/>
    <property type="match status" value="1"/>
</dbReference>
<keyword evidence="9 12" id="KW-1133">Transmembrane helix</keyword>
<organism evidence="14 15">
    <name type="scientific">Carboxylicivirga marina</name>
    <dbReference type="NCBI Taxonomy" id="2800988"/>
    <lineage>
        <taxon>Bacteria</taxon>
        <taxon>Pseudomonadati</taxon>
        <taxon>Bacteroidota</taxon>
        <taxon>Bacteroidia</taxon>
        <taxon>Marinilabiliales</taxon>
        <taxon>Marinilabiliaceae</taxon>
        <taxon>Carboxylicivirga</taxon>
    </lineage>
</organism>
<evidence type="ECO:0000313" key="14">
    <source>
        <dbReference type="EMBL" id="MBK3516010.1"/>
    </source>
</evidence>
<keyword evidence="3" id="KW-0813">Transport</keyword>
<proteinExistence type="inferred from homology"/>
<dbReference type="PANTHER" id="PTHR30485">
    <property type="entry name" value="NI/FE-HYDROGENASE 1 B-TYPE CYTOCHROME SUBUNIT"/>
    <property type="match status" value="1"/>
</dbReference>
<feature type="transmembrane region" description="Helical" evidence="12">
    <location>
        <begin position="12"/>
        <end position="30"/>
    </location>
</feature>
<feature type="transmembrane region" description="Helical" evidence="12">
    <location>
        <begin position="152"/>
        <end position="175"/>
    </location>
</feature>
<evidence type="ECO:0000313" key="15">
    <source>
        <dbReference type="Proteomes" id="UP000605676"/>
    </source>
</evidence>
<comment type="subcellular location">
    <subcellularLocation>
        <location evidence="1">Cell membrane</location>
        <topology evidence="1">Multi-pass membrane protein</topology>
    </subcellularLocation>
</comment>
<evidence type="ECO:0000256" key="6">
    <source>
        <dbReference type="ARBA" id="ARBA00022692"/>
    </source>
</evidence>
<evidence type="ECO:0000256" key="11">
    <source>
        <dbReference type="ARBA" id="ARBA00023136"/>
    </source>
</evidence>
<evidence type="ECO:0000256" key="12">
    <source>
        <dbReference type="SAM" id="Phobius"/>
    </source>
</evidence>
<keyword evidence="8" id="KW-0249">Electron transport</keyword>
<evidence type="ECO:0000256" key="4">
    <source>
        <dbReference type="ARBA" id="ARBA00022475"/>
    </source>
</evidence>
<evidence type="ECO:0000256" key="2">
    <source>
        <dbReference type="ARBA" id="ARBA00008622"/>
    </source>
</evidence>
<evidence type="ECO:0000256" key="3">
    <source>
        <dbReference type="ARBA" id="ARBA00022448"/>
    </source>
</evidence>
<dbReference type="Pfam" id="PF01292">
    <property type="entry name" value="Ni_hydr_CYTB"/>
    <property type="match status" value="1"/>
</dbReference>
<dbReference type="RefSeq" id="WP_200463242.1">
    <property type="nucleotide sequence ID" value="NZ_JAENRR010000002.1"/>
</dbReference>
<dbReference type="SUPFAM" id="SSF81342">
    <property type="entry name" value="Transmembrane di-heme cytochromes"/>
    <property type="match status" value="1"/>
</dbReference>
<dbReference type="InterPro" id="IPR000516">
    <property type="entry name" value="Ni-dep_Hydgase_cyt-B"/>
</dbReference>
<feature type="transmembrane region" description="Helical" evidence="12">
    <location>
        <begin position="50"/>
        <end position="68"/>
    </location>
</feature>
<keyword evidence="5" id="KW-0349">Heme</keyword>
<keyword evidence="15" id="KW-1185">Reference proteome</keyword>
<keyword evidence="6 12" id="KW-0812">Transmembrane</keyword>
<comment type="caution">
    <text evidence="14">The sequence shown here is derived from an EMBL/GenBank/DDBJ whole genome shotgun (WGS) entry which is preliminary data.</text>
</comment>
<dbReference type="InterPro" id="IPR011577">
    <property type="entry name" value="Cyt_b561_bac/Ni-Hgenase"/>
</dbReference>
<dbReference type="InterPro" id="IPR016174">
    <property type="entry name" value="Di-haem_cyt_TM"/>
</dbReference>
<evidence type="ECO:0000259" key="13">
    <source>
        <dbReference type="Pfam" id="PF01292"/>
    </source>
</evidence>
<evidence type="ECO:0000256" key="7">
    <source>
        <dbReference type="ARBA" id="ARBA00022723"/>
    </source>
</evidence>
<sequence>MEKVKIYSRFERFWHWTQMALILLLMITGFEIHSTFEAFGFETSVRLHSAAGWAFLILTIFAIFWMLVTGQSKQFVPVRNNVKQQAMYYMVGIFKKAPHPVKKTVDSKLNPLQRIIYFGLIILVFPVQLITGFLYLFFHYPDKPFALEGLEAVAVLHTLGAFLLVAFVIAHLYLITTGHTVTSNLQAMITGYEELEEEEKEV</sequence>
<keyword evidence="4" id="KW-1003">Cell membrane</keyword>
<keyword evidence="10" id="KW-0408">Iron</keyword>
<evidence type="ECO:0000256" key="8">
    <source>
        <dbReference type="ARBA" id="ARBA00022982"/>
    </source>
</evidence>
<dbReference type="Proteomes" id="UP000605676">
    <property type="component" value="Unassembled WGS sequence"/>
</dbReference>
<dbReference type="Gene3D" id="1.20.950.20">
    <property type="entry name" value="Transmembrane di-heme cytochromes, Chain C"/>
    <property type="match status" value="1"/>
</dbReference>
<name>A0ABS1HEA6_9BACT</name>
<feature type="transmembrane region" description="Helical" evidence="12">
    <location>
        <begin position="115"/>
        <end position="140"/>
    </location>
</feature>
<protein>
    <submittedName>
        <fullName evidence="14">Cytochrome b/b6 domain-containing protein</fullName>
    </submittedName>
</protein>
<accession>A0ABS1HEA6</accession>